<dbReference type="PANTHER" id="PTHR45785">
    <property type="entry name" value="COMPLEMENT FACTOR H-RELATED"/>
    <property type="match status" value="1"/>
</dbReference>
<reference evidence="7" key="2">
    <citation type="submission" date="2025-09" db="UniProtKB">
        <authorList>
            <consortium name="Ensembl"/>
        </authorList>
    </citation>
    <scope>IDENTIFICATION</scope>
</reference>
<dbReference type="SUPFAM" id="SSF57535">
    <property type="entry name" value="Complement control module/SCR domain"/>
    <property type="match status" value="6"/>
</dbReference>
<comment type="caution">
    <text evidence="5">Lacks conserved residue(s) required for the propagation of feature annotation.</text>
</comment>
<sequence>MHPFSHVCFCVFTEPCTINPDLMIPNKIKFKYKKDNKLYIPHNDHLTFACIRGATHDNDVDMRQECVDVTAEEKKSPSSKSGIYYSLLTYHFKCYKSYWKCVTIGGSSKDVFVEFNFHPIECSQLPSVERAFVPDEYKKVQYQTGDVIYFSCDPGYTTGFNTTYICTEQGWGATTYGQCVGELYSFKINDGTKVAYRCDNPYTMTGGSYKTCSNGQWTGDLHCHSNCDVGFVPDGVMVLPGNVRQIQKGQSLRFLCHKHFLQGAALVTCLEDGQWSDSFPSCTDPASCGSPPPLDNGDFIASTTQFEHNTRVDYQCQSKYVMQGEPYKTCLNGVWTGEITCLKPCTINSDLIIPNKIQFKYKKDNKLYIPHDDHITFACIRGATHDNDGGMRRKCVDGVMILPRCV</sequence>
<organism evidence="7 8">
    <name type="scientific">Neogobius melanostomus</name>
    <name type="common">round goby</name>
    <dbReference type="NCBI Taxonomy" id="47308"/>
    <lineage>
        <taxon>Eukaryota</taxon>
        <taxon>Metazoa</taxon>
        <taxon>Chordata</taxon>
        <taxon>Craniata</taxon>
        <taxon>Vertebrata</taxon>
        <taxon>Euteleostomi</taxon>
        <taxon>Actinopterygii</taxon>
        <taxon>Neopterygii</taxon>
        <taxon>Teleostei</taxon>
        <taxon>Neoteleostei</taxon>
        <taxon>Acanthomorphata</taxon>
        <taxon>Gobiaria</taxon>
        <taxon>Gobiiformes</taxon>
        <taxon>Gobioidei</taxon>
        <taxon>Gobiidae</taxon>
        <taxon>Benthophilinae</taxon>
        <taxon>Neogobiini</taxon>
        <taxon>Neogobius</taxon>
    </lineage>
</organism>
<dbReference type="PANTHER" id="PTHR45785:SF2">
    <property type="entry name" value="COMPLEMENT FACTOR H-RELATED"/>
    <property type="match status" value="1"/>
</dbReference>
<keyword evidence="8" id="KW-1185">Reference proteome</keyword>
<reference evidence="7" key="1">
    <citation type="submission" date="2025-08" db="UniProtKB">
        <authorList>
            <consortium name="Ensembl"/>
        </authorList>
    </citation>
    <scope>IDENTIFICATION</scope>
</reference>
<evidence type="ECO:0000313" key="8">
    <source>
        <dbReference type="Proteomes" id="UP000694523"/>
    </source>
</evidence>
<dbReference type="AlphaFoldDB" id="A0A8C6UUX3"/>
<evidence type="ECO:0000259" key="6">
    <source>
        <dbReference type="PROSITE" id="PS50923"/>
    </source>
</evidence>
<keyword evidence="3" id="KW-0732">Signal</keyword>
<feature type="domain" description="Sushi" evidence="6">
    <location>
        <begin position="286"/>
        <end position="343"/>
    </location>
</feature>
<proteinExistence type="predicted"/>
<keyword evidence="4 5" id="KW-1015">Disulfide bond</keyword>
<evidence type="ECO:0000256" key="5">
    <source>
        <dbReference type="PROSITE-ProRule" id="PRU00302"/>
    </source>
</evidence>
<dbReference type="PROSITE" id="PS50923">
    <property type="entry name" value="SUSHI"/>
    <property type="match status" value="3"/>
</dbReference>
<dbReference type="Proteomes" id="UP000694523">
    <property type="component" value="Unplaced"/>
</dbReference>
<evidence type="ECO:0000313" key="7">
    <source>
        <dbReference type="Ensembl" id="ENSNMLP00000039745.1"/>
    </source>
</evidence>
<protein>
    <recommendedName>
        <fullName evidence="6">Sushi domain-containing protein</fullName>
    </recommendedName>
</protein>
<accession>A0A8C6UUX3</accession>
<feature type="disulfide bond" evidence="5">
    <location>
        <begin position="152"/>
        <end position="179"/>
    </location>
</feature>
<feature type="domain" description="Sushi" evidence="6">
    <location>
        <begin position="120"/>
        <end position="181"/>
    </location>
</feature>
<comment type="subcellular location">
    <subcellularLocation>
        <location evidence="1">Virion</location>
    </subcellularLocation>
</comment>
<evidence type="ECO:0000256" key="1">
    <source>
        <dbReference type="ARBA" id="ARBA00004328"/>
    </source>
</evidence>
<dbReference type="Ensembl" id="ENSNMLT00000044229.1">
    <property type="protein sequence ID" value="ENSNMLP00000039745.1"/>
    <property type="gene ID" value="ENSNMLG00000024479.1"/>
</dbReference>
<dbReference type="SMART" id="SM00032">
    <property type="entry name" value="CCP"/>
    <property type="match status" value="4"/>
</dbReference>
<evidence type="ECO:0000256" key="2">
    <source>
        <dbReference type="ARBA" id="ARBA00022659"/>
    </source>
</evidence>
<dbReference type="InterPro" id="IPR000436">
    <property type="entry name" value="Sushi_SCR_CCP_dom"/>
</dbReference>
<dbReference type="InterPro" id="IPR051503">
    <property type="entry name" value="ComplSys_Reg/VirEntry_Med"/>
</dbReference>
<dbReference type="Gene3D" id="2.10.70.10">
    <property type="entry name" value="Complement Module, domain 1"/>
    <property type="match status" value="6"/>
</dbReference>
<feature type="domain" description="Sushi" evidence="6">
    <location>
        <begin position="225"/>
        <end position="284"/>
    </location>
</feature>
<name>A0A8C6UUX3_9GOBI</name>
<keyword evidence="2 5" id="KW-0768">Sushi</keyword>
<dbReference type="InterPro" id="IPR035976">
    <property type="entry name" value="Sushi/SCR/CCP_sf"/>
</dbReference>
<dbReference type="CDD" id="cd00033">
    <property type="entry name" value="CCP"/>
    <property type="match status" value="4"/>
</dbReference>
<dbReference type="Pfam" id="PF00084">
    <property type="entry name" value="Sushi"/>
    <property type="match status" value="4"/>
</dbReference>
<evidence type="ECO:0000256" key="4">
    <source>
        <dbReference type="ARBA" id="ARBA00023157"/>
    </source>
</evidence>
<evidence type="ECO:0000256" key="3">
    <source>
        <dbReference type="ARBA" id="ARBA00022729"/>
    </source>
</evidence>